<keyword evidence="2" id="KW-1003">Cell membrane</keyword>
<keyword evidence="9" id="KW-0732">Signal</keyword>
<evidence type="ECO:0000256" key="8">
    <source>
        <dbReference type="SAM" id="Phobius"/>
    </source>
</evidence>
<feature type="transmembrane region" description="Helical" evidence="8">
    <location>
        <begin position="220"/>
        <end position="237"/>
    </location>
</feature>
<dbReference type="eggNOG" id="COG1807">
    <property type="taxonomic scope" value="Bacteria"/>
</dbReference>
<comment type="subcellular location">
    <subcellularLocation>
        <location evidence="1">Cell membrane</location>
        <topology evidence="1">Multi-pass membrane protein</topology>
    </subcellularLocation>
</comment>
<dbReference type="STRING" id="575540.Isop_2254"/>
<dbReference type="GO" id="GO:0009103">
    <property type="term" value="P:lipopolysaccharide biosynthetic process"/>
    <property type="evidence" value="ECO:0007669"/>
    <property type="project" value="UniProtKB-ARBA"/>
</dbReference>
<evidence type="ECO:0000313" key="11">
    <source>
        <dbReference type="Proteomes" id="UP000008631"/>
    </source>
</evidence>
<dbReference type="PANTHER" id="PTHR33908">
    <property type="entry name" value="MANNOSYLTRANSFERASE YKCB-RELATED"/>
    <property type="match status" value="1"/>
</dbReference>
<dbReference type="PANTHER" id="PTHR33908:SF11">
    <property type="entry name" value="MEMBRANE PROTEIN"/>
    <property type="match status" value="1"/>
</dbReference>
<sequence>MKRGRVKAAIVALAVLARVAAIVVLDSPSTPRSTYEHGEIAAHLVRGEGFSIRFLGAEGPTSQQAPVYPVLVAFWYAVAGIDTTQALWGLQLTQALLGGLLALGTWRLTEELVARMPEPIRNCVGMRRAPALAALGAALHPPLVYSATHVQVAGLAATLLVWALVGSGRVGRTGSDRDAAGCGLMWGILALTDPILVLGGLGGLLLIGSGGRDWRSVARSALITGLTAALTLAPWTARNYYVHGEWVFVKTTFGYAFWQGNCRFSQGTDKVARPEVETVLNADSSAEVSEREHSGLASLHRRLFEARHVAGYIDDIALTRAEIDQLGQCPEPERGRRLFARALEDLHAQPGRYLTLCIQRASFFFLFDETNPKTRTLFYRIPHLGLTTAALAGLVLARPTARGRLAPLVLVILVVALFHVLTITSVRFHLPLDPLFAIVAALGVMSLDERSSSRLCSICH</sequence>
<keyword evidence="7 8" id="KW-0472">Membrane</keyword>
<keyword evidence="6 8" id="KW-1133">Transmembrane helix</keyword>
<evidence type="ECO:0000256" key="3">
    <source>
        <dbReference type="ARBA" id="ARBA00022676"/>
    </source>
</evidence>
<dbReference type="KEGG" id="ipa:Isop_2254"/>
<dbReference type="GO" id="GO:0005886">
    <property type="term" value="C:plasma membrane"/>
    <property type="evidence" value="ECO:0007669"/>
    <property type="project" value="UniProtKB-SubCell"/>
</dbReference>
<evidence type="ECO:0000256" key="2">
    <source>
        <dbReference type="ARBA" id="ARBA00022475"/>
    </source>
</evidence>
<gene>
    <name evidence="10" type="ordered locus">Isop_2254</name>
</gene>
<feature type="transmembrane region" description="Helical" evidence="8">
    <location>
        <begin position="143"/>
        <end position="165"/>
    </location>
</feature>
<protein>
    <recommendedName>
        <fullName evidence="12">Glycosyltransferase RgtA/B/C/D-like domain-containing protein</fullName>
    </recommendedName>
</protein>
<dbReference type="InParanoid" id="E8R5S5"/>
<name>E8R5S5_ISOPI</name>
<organism evidence="10 11">
    <name type="scientific">Isosphaera pallida (strain ATCC 43644 / DSM 9630 / IS1B)</name>
    <dbReference type="NCBI Taxonomy" id="575540"/>
    <lineage>
        <taxon>Bacteria</taxon>
        <taxon>Pseudomonadati</taxon>
        <taxon>Planctomycetota</taxon>
        <taxon>Planctomycetia</taxon>
        <taxon>Isosphaerales</taxon>
        <taxon>Isosphaeraceae</taxon>
        <taxon>Isosphaera</taxon>
    </lineage>
</organism>
<keyword evidence="11" id="KW-1185">Reference proteome</keyword>
<feature type="chain" id="PRO_5003230100" description="Glycosyltransferase RgtA/B/C/D-like domain-containing protein" evidence="9">
    <location>
        <begin position="21"/>
        <end position="460"/>
    </location>
</feature>
<feature type="transmembrane region" description="Helical" evidence="8">
    <location>
        <begin position="377"/>
        <end position="397"/>
    </location>
</feature>
<dbReference type="GO" id="GO:0016763">
    <property type="term" value="F:pentosyltransferase activity"/>
    <property type="evidence" value="ECO:0007669"/>
    <property type="project" value="TreeGrafter"/>
</dbReference>
<feature type="transmembrane region" description="Helical" evidence="8">
    <location>
        <begin position="404"/>
        <end position="422"/>
    </location>
</feature>
<feature type="transmembrane region" description="Helical" evidence="8">
    <location>
        <begin position="185"/>
        <end position="208"/>
    </location>
</feature>
<keyword evidence="5 8" id="KW-0812">Transmembrane</keyword>
<evidence type="ECO:0008006" key="12">
    <source>
        <dbReference type="Google" id="ProtNLM"/>
    </source>
</evidence>
<keyword evidence="4" id="KW-0808">Transferase</keyword>
<dbReference type="InterPro" id="IPR050297">
    <property type="entry name" value="LipidA_mod_glycosyltrf_83"/>
</dbReference>
<dbReference type="HOGENOM" id="CLU_590379_0_0_0"/>
<evidence type="ECO:0000256" key="5">
    <source>
        <dbReference type="ARBA" id="ARBA00022692"/>
    </source>
</evidence>
<accession>E8R5S5</accession>
<dbReference type="OrthoDB" id="257799at2"/>
<dbReference type="Proteomes" id="UP000008631">
    <property type="component" value="Chromosome"/>
</dbReference>
<reference key="1">
    <citation type="submission" date="2010-11" db="EMBL/GenBank/DDBJ databases">
        <title>The complete sequence of chromosome of Isophaera pallida ATCC 43644.</title>
        <authorList>
            <consortium name="US DOE Joint Genome Institute (JGI-PGF)"/>
            <person name="Lucas S."/>
            <person name="Copeland A."/>
            <person name="Lapidus A."/>
            <person name="Bruce D."/>
            <person name="Goodwin L."/>
            <person name="Pitluck S."/>
            <person name="Kyrpides N."/>
            <person name="Mavromatis K."/>
            <person name="Pagani I."/>
            <person name="Ivanova N."/>
            <person name="Saunders E."/>
            <person name="Brettin T."/>
            <person name="Detter J.C."/>
            <person name="Han C."/>
            <person name="Tapia R."/>
            <person name="Land M."/>
            <person name="Hauser L."/>
            <person name="Markowitz V."/>
            <person name="Cheng J.-F."/>
            <person name="Hugenholtz P."/>
            <person name="Woyke T."/>
            <person name="Wu D."/>
            <person name="Eisen J.A."/>
        </authorList>
    </citation>
    <scope>NUCLEOTIDE SEQUENCE</scope>
    <source>
        <strain>ATCC 43644</strain>
    </source>
</reference>
<evidence type="ECO:0000256" key="7">
    <source>
        <dbReference type="ARBA" id="ARBA00023136"/>
    </source>
</evidence>
<evidence type="ECO:0000256" key="1">
    <source>
        <dbReference type="ARBA" id="ARBA00004651"/>
    </source>
</evidence>
<evidence type="ECO:0000256" key="6">
    <source>
        <dbReference type="ARBA" id="ARBA00022989"/>
    </source>
</evidence>
<dbReference type="RefSeq" id="WP_013565120.1">
    <property type="nucleotide sequence ID" value="NC_014962.1"/>
</dbReference>
<feature type="signal peptide" evidence="9">
    <location>
        <begin position="1"/>
        <end position="20"/>
    </location>
</feature>
<reference evidence="10 11" key="2">
    <citation type="journal article" date="2011" name="Stand. Genomic Sci.">
        <title>Complete genome sequence of Isosphaera pallida type strain (IS1B).</title>
        <authorList>
            <consortium name="US DOE Joint Genome Institute (JGI-PGF)"/>
            <person name="Goker M."/>
            <person name="Cleland D."/>
            <person name="Saunders E."/>
            <person name="Lapidus A."/>
            <person name="Nolan M."/>
            <person name="Lucas S."/>
            <person name="Hammon N."/>
            <person name="Deshpande S."/>
            <person name="Cheng J.F."/>
            <person name="Tapia R."/>
            <person name="Han C."/>
            <person name="Goodwin L."/>
            <person name="Pitluck S."/>
            <person name="Liolios K."/>
            <person name="Pagani I."/>
            <person name="Ivanova N."/>
            <person name="Mavromatis K."/>
            <person name="Pati A."/>
            <person name="Chen A."/>
            <person name="Palaniappan K."/>
            <person name="Land M."/>
            <person name="Hauser L."/>
            <person name="Chang Y.J."/>
            <person name="Jeffries C.D."/>
            <person name="Detter J.C."/>
            <person name="Beck B."/>
            <person name="Woyke T."/>
            <person name="Bristow J."/>
            <person name="Eisen J.A."/>
            <person name="Markowitz V."/>
            <person name="Hugenholtz P."/>
            <person name="Kyrpides N.C."/>
            <person name="Klenk H.P."/>
        </authorList>
    </citation>
    <scope>NUCLEOTIDE SEQUENCE [LARGE SCALE GENOMIC DNA]</scope>
    <source>
        <strain evidence="11">ATCC 43644 / DSM 9630 / IS1B</strain>
    </source>
</reference>
<evidence type="ECO:0000313" key="10">
    <source>
        <dbReference type="EMBL" id="ADV62832.1"/>
    </source>
</evidence>
<evidence type="ECO:0000256" key="9">
    <source>
        <dbReference type="SAM" id="SignalP"/>
    </source>
</evidence>
<keyword evidence="3" id="KW-0328">Glycosyltransferase</keyword>
<proteinExistence type="predicted"/>
<dbReference type="EMBL" id="CP002353">
    <property type="protein sequence ID" value="ADV62832.1"/>
    <property type="molecule type" value="Genomic_DNA"/>
</dbReference>
<evidence type="ECO:0000256" key="4">
    <source>
        <dbReference type="ARBA" id="ARBA00022679"/>
    </source>
</evidence>
<dbReference type="AlphaFoldDB" id="E8R5S5"/>